<dbReference type="InterPro" id="IPR031350">
    <property type="entry name" value="Goodbye_dom"/>
</dbReference>
<dbReference type="Gene3D" id="1.25.40.10">
    <property type="entry name" value="Tetratricopeptide repeat domain"/>
    <property type="match status" value="1"/>
</dbReference>
<dbReference type="InterPro" id="IPR056884">
    <property type="entry name" value="NPHP3-like_N"/>
</dbReference>
<evidence type="ECO:0000313" key="5">
    <source>
        <dbReference type="Proteomes" id="UP001521184"/>
    </source>
</evidence>
<dbReference type="EMBL" id="JAKEKT020000177">
    <property type="protein sequence ID" value="KAL1632869.1"/>
    <property type="molecule type" value="Genomic_DNA"/>
</dbReference>
<dbReference type="PANTHER" id="PTHR10039:SF17">
    <property type="entry name" value="FUNGAL STAND N-TERMINAL GOODBYE DOMAIN-CONTAINING PROTEIN-RELATED"/>
    <property type="match status" value="1"/>
</dbReference>
<feature type="domain" description="Nephrocystin 3-like N-terminal" evidence="3">
    <location>
        <begin position="301"/>
        <end position="479"/>
    </location>
</feature>
<dbReference type="Pfam" id="PF24883">
    <property type="entry name" value="NPHP3_N"/>
    <property type="match status" value="1"/>
</dbReference>
<gene>
    <name evidence="4" type="ORF">SLS58_011300</name>
</gene>
<dbReference type="PANTHER" id="PTHR10039">
    <property type="entry name" value="AMELOGENIN"/>
    <property type="match status" value="1"/>
</dbReference>
<accession>A0ABR3SZY7</accession>
<dbReference type="Pfam" id="PF17109">
    <property type="entry name" value="Goodbye"/>
    <property type="match status" value="1"/>
</dbReference>
<dbReference type="Gene3D" id="3.40.50.300">
    <property type="entry name" value="P-loop containing nucleotide triphosphate hydrolases"/>
    <property type="match status" value="1"/>
</dbReference>
<dbReference type="Proteomes" id="UP001521184">
    <property type="component" value="Unassembled WGS sequence"/>
</dbReference>
<evidence type="ECO:0000259" key="2">
    <source>
        <dbReference type="Pfam" id="PF17109"/>
    </source>
</evidence>
<sequence length="1407" mass="160817">MADWSDISDPELRKWWEEAATKYYSEVKPESNKADAMSIDGLLASLDGDGVDDRHNGNRRKTRAYLNNILTTIQNLGAFVSGAASNVFSASDICFNAVCYLAKTAKGYHAYFAGIGDLFEAISPFLMRFDVYARDKYKSVELDKHVKSIIFKLLQCFMEICTISSRITEEKKSMRAKFNVALKVFAYQSDGGVKAQLTKIQDLVSQELSMDVAVILKSVKLTESGMVELRTDIKNIAQDVRSVNSTVKSFDGRFTEAQKRDEEERIKNTNRQTIMNVLDIKDGERPWVDAQQKHLTNALQGTGTWLISDPDFQKWADAKGGTFPAILALTANAKCGKTYLCSQAIDKLQETCRNRVEDEGSGQTHLAYYFIDEKEENSMNKALRAIIWQLTESDIVFQKHVAAKCAGREFFLNPEDLWKSTMTTFKPVVQQKDFIIVLDGVDNAVSPDQKDKKHPLASTLSDIFLLEHQKVNIKFLLTGKDIVLQGLGRESSAAFTYVDIVSKNKGDIRRYIGKRLEIVTQDWSVNTEAQQLKTEVGDTLLKVSKGDYYKLDSLFDDISRQKSLEGVKTVLKTADEDREEAAVRHLQRLNRDLDDEDIKDLNEILPWIILTRRGKVSSKHLEEVLLVGRRKRLLSLRKQLLSYAPLLEITNNRVADYVESSLLKEYFNNGAEQGTRHVRDPIHPKEVAIVRRFLETVCDKELFDKFGFEDFFDSRSSFLEKTSISFDCVEGHMKIVHCCLQALCGDDQENDVWRTRSLAQAERGIKSKIGELIYRLFNEESSIRNWLTINTYLATTYWVYDESGSMNDIVRWFKDPALSEKLEQGQKEEIWKLTYGSKDIVDLFGPASLIMAREWLFGSKIWPEDAFRWLRAYRSLTKNPKNVEEHFYKSPTSSEVSDAELWARENLDLSEVDPSCALRLAQTYLYYGHGREAVDLCKRGLTVDSESWELSWCLVRSLEEARDISSAIQELERLLEVGAAKEKNRAVWSQMFHKMAMLLNAKDQADDAIALYQRLLHEFPDDYSAMARLISQMKRKKDYRGIIALLEHLEHTETEGKPRLTRLLQDNWMSSRFHHDLSISALRDDSLDFLLRTYSAASKDPVASVMGQFDLRFYHGLALFYHGKSERDTFEALDLWKHNVFNTGTYRDDLNTSDDSSASYLAGAYVELGRKAAANSDNEALDKYVSELQKLNDVVMEMGRDNSLFLGRFNRVVLLLGRLYHLQARKEEAKKCFRDHVSTCLELLSDDDPSNDYQAYKGLGESLGRLYDDESALAAWSLIGPNDLTGEQVAEGTTPKLSGPLYYKCSNRECDHIWTFADQIYVCRDCIDCMFCENCHTELKAGRMEWRICGKDHEFLYVPKWDAEAAEKIGKGHMKVGDDSIMKIEDWVDQLRREYGIEVPEDGSGST</sequence>
<evidence type="ECO:0000313" key="4">
    <source>
        <dbReference type="EMBL" id="KAL1632869.1"/>
    </source>
</evidence>
<keyword evidence="5" id="KW-1185">Reference proteome</keyword>
<feature type="domain" description="Fungal STAND N-terminal Goodbye" evidence="2">
    <location>
        <begin position="16"/>
        <end position="132"/>
    </location>
</feature>
<evidence type="ECO:0000256" key="1">
    <source>
        <dbReference type="ARBA" id="ARBA00022737"/>
    </source>
</evidence>
<protein>
    <recommendedName>
        <fullName evidence="6">Fungal STAND N-terminal Goodbye domain-containing protein</fullName>
    </recommendedName>
</protein>
<proteinExistence type="predicted"/>
<name>A0ABR3SZY7_9PEZI</name>
<dbReference type="InterPro" id="IPR011990">
    <property type="entry name" value="TPR-like_helical_dom_sf"/>
</dbReference>
<evidence type="ECO:0008006" key="6">
    <source>
        <dbReference type="Google" id="ProtNLM"/>
    </source>
</evidence>
<dbReference type="InterPro" id="IPR027417">
    <property type="entry name" value="P-loop_NTPase"/>
</dbReference>
<reference evidence="4 5" key="1">
    <citation type="journal article" date="2023" name="Plant Dis.">
        <title>First Report of Diplodia intermedia Causing Canker and Dieback Diseases on Apple Trees in Canada.</title>
        <authorList>
            <person name="Ellouze W."/>
            <person name="Ilyukhin E."/>
            <person name="Sulman M."/>
            <person name="Ali S."/>
        </authorList>
    </citation>
    <scope>NUCLEOTIDE SEQUENCE [LARGE SCALE GENOMIC DNA]</scope>
    <source>
        <strain evidence="4 5">M45-28</strain>
    </source>
</reference>
<organism evidence="4 5">
    <name type="scientific">Diplodia intermedia</name>
    <dbReference type="NCBI Taxonomy" id="856260"/>
    <lineage>
        <taxon>Eukaryota</taxon>
        <taxon>Fungi</taxon>
        <taxon>Dikarya</taxon>
        <taxon>Ascomycota</taxon>
        <taxon>Pezizomycotina</taxon>
        <taxon>Dothideomycetes</taxon>
        <taxon>Dothideomycetes incertae sedis</taxon>
        <taxon>Botryosphaeriales</taxon>
        <taxon>Botryosphaeriaceae</taxon>
        <taxon>Diplodia</taxon>
    </lineage>
</organism>
<dbReference type="SUPFAM" id="SSF48452">
    <property type="entry name" value="TPR-like"/>
    <property type="match status" value="1"/>
</dbReference>
<keyword evidence="1" id="KW-0677">Repeat</keyword>
<comment type="caution">
    <text evidence="4">The sequence shown here is derived from an EMBL/GenBank/DDBJ whole genome shotgun (WGS) entry which is preliminary data.</text>
</comment>
<evidence type="ECO:0000259" key="3">
    <source>
        <dbReference type="Pfam" id="PF24883"/>
    </source>
</evidence>